<evidence type="ECO:0000256" key="5">
    <source>
        <dbReference type="ARBA" id="ARBA00023002"/>
    </source>
</evidence>
<dbReference type="GO" id="GO:0016491">
    <property type="term" value="F:oxidoreductase activity"/>
    <property type="evidence" value="ECO:0007669"/>
    <property type="project" value="UniProtKB-KW"/>
</dbReference>
<dbReference type="PROSITE" id="PS00059">
    <property type="entry name" value="ADH_ZINC"/>
    <property type="match status" value="1"/>
</dbReference>
<dbReference type="Pfam" id="PF00107">
    <property type="entry name" value="ADH_zinc_N"/>
    <property type="match status" value="1"/>
</dbReference>
<dbReference type="SUPFAM" id="SSF50129">
    <property type="entry name" value="GroES-like"/>
    <property type="match status" value="1"/>
</dbReference>
<dbReference type="FunFam" id="3.40.50.720:FF:000003">
    <property type="entry name" value="S-(hydroxymethyl)glutathione dehydrogenase"/>
    <property type="match status" value="1"/>
</dbReference>
<comment type="cofactor">
    <cofactor evidence="1 6">
        <name>Zn(2+)</name>
        <dbReference type="ChEBI" id="CHEBI:29105"/>
    </cofactor>
</comment>
<dbReference type="InterPro" id="IPR013154">
    <property type="entry name" value="ADH-like_N"/>
</dbReference>
<dbReference type="Gene3D" id="3.90.180.10">
    <property type="entry name" value="Medium-chain alcohol dehydrogenases, catalytic domain"/>
    <property type="match status" value="1"/>
</dbReference>
<dbReference type="OrthoDB" id="1560166at2759"/>
<dbReference type="SMART" id="SM00829">
    <property type="entry name" value="PKS_ER"/>
    <property type="match status" value="1"/>
</dbReference>
<dbReference type="CDD" id="cd08278">
    <property type="entry name" value="benzyl_alcohol_DH"/>
    <property type="match status" value="1"/>
</dbReference>
<dbReference type="Gene3D" id="3.40.50.720">
    <property type="entry name" value="NAD(P)-binding Rossmann-like Domain"/>
    <property type="match status" value="1"/>
</dbReference>
<feature type="domain" description="Enoyl reductase (ER)" evidence="7">
    <location>
        <begin position="30"/>
        <end position="393"/>
    </location>
</feature>
<dbReference type="SUPFAM" id="SSF51735">
    <property type="entry name" value="NAD(P)-binding Rossmann-fold domains"/>
    <property type="match status" value="1"/>
</dbReference>
<dbReference type="PANTHER" id="PTHR43350">
    <property type="entry name" value="NAD-DEPENDENT ALCOHOL DEHYDROGENASE"/>
    <property type="match status" value="1"/>
</dbReference>
<dbReference type="Pfam" id="PF08240">
    <property type="entry name" value="ADH_N"/>
    <property type="match status" value="1"/>
</dbReference>
<sequence length="396" mass="42606">MATTHLDEIASAVDGNNLKDIHTEAYVLEKANDPFRLQDIVLDEVRGNELLVEMKYSGICHTDLIVQSGAIPDLEFPAILGHEAAGYIRAIGSNVTRTDLILGDFVLLSFNTCGACKQCKRGHPAYCLNGAKLHMGAVRPEDGSSHARLAKDGRSVRSQFFGQSTFSRMTIVQESTVAMKYPYDPEGAAMFAACGCEFQTEAGTVLNVLKPREDDSVVVFGLGGVGLTAVMAAKFLGVGRIIGVDISGERLRVATELGATEVVDSKGMPDVVKVIWGRTGGGGADFCIDCVGNTAIIESMIECLAKCGTAASVGVMPPGKTVSLDPQKHLFDNKRYIGVLEGDSNPIKFIPELVAMQRSGKFPLKKLCTTYPWQDMEQALTDMHAGKVIKPVLQWC</sequence>
<dbReference type="InterPro" id="IPR036291">
    <property type="entry name" value="NAD(P)-bd_dom_sf"/>
</dbReference>
<keyword evidence="9" id="KW-1185">Reference proteome</keyword>
<evidence type="ECO:0000256" key="1">
    <source>
        <dbReference type="ARBA" id="ARBA00001947"/>
    </source>
</evidence>
<gene>
    <name evidence="8" type="ORF">B0A55_08732</name>
</gene>
<evidence type="ECO:0000256" key="2">
    <source>
        <dbReference type="ARBA" id="ARBA00008072"/>
    </source>
</evidence>
<evidence type="ECO:0000256" key="3">
    <source>
        <dbReference type="ARBA" id="ARBA00022723"/>
    </source>
</evidence>
<evidence type="ECO:0000313" key="8">
    <source>
        <dbReference type="EMBL" id="TKA63923.1"/>
    </source>
</evidence>
<dbReference type="Proteomes" id="UP000309340">
    <property type="component" value="Unassembled WGS sequence"/>
</dbReference>
<organism evidence="8 9">
    <name type="scientific">Friedmanniomyces simplex</name>
    <dbReference type="NCBI Taxonomy" id="329884"/>
    <lineage>
        <taxon>Eukaryota</taxon>
        <taxon>Fungi</taxon>
        <taxon>Dikarya</taxon>
        <taxon>Ascomycota</taxon>
        <taxon>Pezizomycotina</taxon>
        <taxon>Dothideomycetes</taxon>
        <taxon>Dothideomycetidae</taxon>
        <taxon>Mycosphaerellales</taxon>
        <taxon>Teratosphaeriaceae</taxon>
        <taxon>Friedmanniomyces</taxon>
    </lineage>
</organism>
<dbReference type="GO" id="GO:0008270">
    <property type="term" value="F:zinc ion binding"/>
    <property type="evidence" value="ECO:0007669"/>
    <property type="project" value="InterPro"/>
</dbReference>
<evidence type="ECO:0000256" key="4">
    <source>
        <dbReference type="ARBA" id="ARBA00022833"/>
    </source>
</evidence>
<dbReference type="AlphaFoldDB" id="A0A4U0WN91"/>
<dbReference type="InterPro" id="IPR002328">
    <property type="entry name" value="ADH_Zn_CS"/>
</dbReference>
<dbReference type="InterPro" id="IPR011032">
    <property type="entry name" value="GroES-like_sf"/>
</dbReference>
<comment type="similarity">
    <text evidence="2 6">Belongs to the zinc-containing alcohol dehydrogenase family.</text>
</comment>
<reference evidence="8 9" key="1">
    <citation type="submission" date="2017-03" db="EMBL/GenBank/DDBJ databases">
        <title>Genomes of endolithic fungi from Antarctica.</title>
        <authorList>
            <person name="Coleine C."/>
            <person name="Masonjones S."/>
            <person name="Stajich J.E."/>
        </authorList>
    </citation>
    <scope>NUCLEOTIDE SEQUENCE [LARGE SCALE GENOMIC DNA]</scope>
    <source>
        <strain evidence="8 9">CCFEE 5184</strain>
    </source>
</reference>
<dbReference type="PANTHER" id="PTHR43350:SF2">
    <property type="entry name" value="GROES-LIKE ZINC-BINDING ALCOHOL DEHYDROGENASE FAMILY PROTEIN"/>
    <property type="match status" value="1"/>
</dbReference>
<keyword evidence="3 6" id="KW-0479">Metal-binding</keyword>
<dbReference type="InterPro" id="IPR020843">
    <property type="entry name" value="ER"/>
</dbReference>
<dbReference type="STRING" id="329884.A0A4U0WN91"/>
<evidence type="ECO:0000313" key="9">
    <source>
        <dbReference type="Proteomes" id="UP000309340"/>
    </source>
</evidence>
<evidence type="ECO:0000256" key="6">
    <source>
        <dbReference type="RuleBase" id="RU361277"/>
    </source>
</evidence>
<dbReference type="EMBL" id="NAJQ01000893">
    <property type="protein sequence ID" value="TKA63923.1"/>
    <property type="molecule type" value="Genomic_DNA"/>
</dbReference>
<proteinExistence type="inferred from homology"/>
<accession>A0A4U0WN91</accession>
<evidence type="ECO:0000259" key="7">
    <source>
        <dbReference type="SMART" id="SM00829"/>
    </source>
</evidence>
<comment type="caution">
    <text evidence="8">The sequence shown here is derived from an EMBL/GenBank/DDBJ whole genome shotgun (WGS) entry which is preliminary data.</text>
</comment>
<dbReference type="InterPro" id="IPR013149">
    <property type="entry name" value="ADH-like_C"/>
</dbReference>
<keyword evidence="4 6" id="KW-0862">Zinc</keyword>
<name>A0A4U0WN91_9PEZI</name>
<protein>
    <recommendedName>
        <fullName evidence="7">Enoyl reductase (ER) domain-containing protein</fullName>
    </recommendedName>
</protein>
<keyword evidence="5" id="KW-0560">Oxidoreductase</keyword>